<sequence>MTELEIKKEAEKIQQMYRDDPRSETFNAIPYGPIGTGKTTMLGTARRPLHVDSFDPGGTKVLLDKEGNYPPEVYCDTRWEVENPFQPRVIREWDEVFHHRKRIGYYDRLGTYAIDSATTWAQDIMYEVMKKAGRAGGVPFQQDWLPQMTIIENAMREMVSLPCDCVLICHDDSDKDESTGRMFVGIMITGKLKRRIPLIFDEIYYVHTKETSKGIEYQLLTRPTGLFQARTRLGKGGGLDTYEKPDFKHILRKVGLPTEDRPPLLGPNNKE</sequence>
<dbReference type="EMBL" id="SOIP01000258">
    <property type="protein sequence ID" value="TET81251.1"/>
    <property type="molecule type" value="Genomic_DNA"/>
</dbReference>
<accession>A0A523XPM7</accession>
<organism evidence="1 2">
    <name type="scientific">candidate division TA06 bacterium</name>
    <dbReference type="NCBI Taxonomy" id="2250710"/>
    <lineage>
        <taxon>Bacteria</taxon>
        <taxon>Bacteria division TA06</taxon>
    </lineage>
</organism>
<proteinExistence type="predicted"/>
<reference evidence="1 2" key="1">
    <citation type="submission" date="2019-03" db="EMBL/GenBank/DDBJ databases">
        <title>Metabolic potential of uncultured bacteria and archaea associated with petroleum seepage in deep-sea sediments.</title>
        <authorList>
            <person name="Dong X."/>
            <person name="Hubert C."/>
        </authorList>
    </citation>
    <scope>NUCLEOTIDE SEQUENCE [LARGE SCALE GENOMIC DNA]</scope>
    <source>
        <strain evidence="1">E29_bin36</strain>
    </source>
</reference>
<name>A0A523XPM7_UNCT6</name>
<dbReference type="Pfam" id="PF13479">
    <property type="entry name" value="AAA_24"/>
    <property type="match status" value="1"/>
</dbReference>
<evidence type="ECO:0000313" key="1">
    <source>
        <dbReference type="EMBL" id="TET81251.1"/>
    </source>
</evidence>
<comment type="caution">
    <text evidence="1">The sequence shown here is derived from an EMBL/GenBank/DDBJ whole genome shotgun (WGS) entry which is preliminary data.</text>
</comment>
<protein>
    <submittedName>
        <fullName evidence="1">Uncharacterized protein</fullName>
    </submittedName>
</protein>
<gene>
    <name evidence="1" type="ORF">E3J38_04230</name>
</gene>
<dbReference type="Proteomes" id="UP000315534">
    <property type="component" value="Unassembled WGS sequence"/>
</dbReference>
<evidence type="ECO:0000313" key="2">
    <source>
        <dbReference type="Proteomes" id="UP000315534"/>
    </source>
</evidence>
<dbReference type="AlphaFoldDB" id="A0A523XPM7"/>